<feature type="non-terminal residue" evidence="2">
    <location>
        <position position="1"/>
    </location>
</feature>
<organism evidence="2">
    <name type="scientific">uncultured Gemmatimonadaceae bacterium</name>
    <dbReference type="NCBI Taxonomy" id="246130"/>
    <lineage>
        <taxon>Bacteria</taxon>
        <taxon>Pseudomonadati</taxon>
        <taxon>Gemmatimonadota</taxon>
        <taxon>Gemmatimonadia</taxon>
        <taxon>Gemmatimonadales</taxon>
        <taxon>Gemmatimonadaceae</taxon>
        <taxon>environmental samples</taxon>
    </lineage>
</organism>
<accession>A0A6J4KTQ0</accession>
<feature type="compositionally biased region" description="Basic and acidic residues" evidence="1">
    <location>
        <begin position="1"/>
        <end position="12"/>
    </location>
</feature>
<protein>
    <submittedName>
        <fullName evidence="2">Uncharacterized protein</fullName>
    </submittedName>
</protein>
<feature type="compositionally biased region" description="Basic residues" evidence="1">
    <location>
        <begin position="187"/>
        <end position="196"/>
    </location>
</feature>
<gene>
    <name evidence="2" type="ORF">AVDCRST_MAG40-1099</name>
</gene>
<feature type="compositionally biased region" description="Basic residues" evidence="1">
    <location>
        <begin position="163"/>
        <end position="176"/>
    </location>
</feature>
<reference evidence="2" key="1">
    <citation type="submission" date="2020-02" db="EMBL/GenBank/DDBJ databases">
        <authorList>
            <person name="Meier V. D."/>
        </authorList>
    </citation>
    <scope>NUCLEOTIDE SEQUENCE</scope>
    <source>
        <strain evidence="2">AVDCRST_MAG40</strain>
    </source>
</reference>
<feature type="compositionally biased region" description="Low complexity" evidence="1">
    <location>
        <begin position="57"/>
        <end position="69"/>
    </location>
</feature>
<feature type="compositionally biased region" description="Basic and acidic residues" evidence="1">
    <location>
        <begin position="177"/>
        <end position="186"/>
    </location>
</feature>
<feature type="compositionally biased region" description="Basic and acidic residues" evidence="1">
    <location>
        <begin position="137"/>
        <end position="162"/>
    </location>
</feature>
<dbReference type="EMBL" id="CADCTX010000327">
    <property type="protein sequence ID" value="CAA9313192.1"/>
    <property type="molecule type" value="Genomic_DNA"/>
</dbReference>
<feature type="region of interest" description="Disordered" evidence="1">
    <location>
        <begin position="1"/>
        <end position="202"/>
    </location>
</feature>
<feature type="non-terminal residue" evidence="2">
    <location>
        <position position="202"/>
    </location>
</feature>
<dbReference type="AlphaFoldDB" id="A0A6J4KTQ0"/>
<name>A0A6J4KTQ0_9BACT</name>
<evidence type="ECO:0000256" key="1">
    <source>
        <dbReference type="SAM" id="MobiDB-lite"/>
    </source>
</evidence>
<sequence>RRDHRALHELGERPAGGRPRRGLQRDRNRLLRAAAPDPERQRQLRRHGRRRGRLPGERLPQCGRQRAPAPAAPHRPRGRPGRDPPHAGAHPPPRALQPRAVARRRRVVPRVPRVRGRRHHAQAAADHERPVPGARHRRDERAHLRLLRRQREPARDHGDHAGRAHRGRGPRAHARQHAGERLDARRRPPRRLRPAHRGPAQL</sequence>
<feature type="compositionally biased region" description="Basic residues" evidence="1">
    <location>
        <begin position="101"/>
        <end position="121"/>
    </location>
</feature>
<feature type="compositionally biased region" description="Basic residues" evidence="1">
    <location>
        <begin position="43"/>
        <end position="53"/>
    </location>
</feature>
<proteinExistence type="predicted"/>
<evidence type="ECO:0000313" key="2">
    <source>
        <dbReference type="EMBL" id="CAA9313192.1"/>
    </source>
</evidence>